<dbReference type="InterPro" id="IPR012549">
    <property type="entry name" value="EptA-like_N"/>
</dbReference>
<evidence type="ECO:0000259" key="10">
    <source>
        <dbReference type="Pfam" id="PF08019"/>
    </source>
</evidence>
<dbReference type="GO" id="GO:0005886">
    <property type="term" value="C:plasma membrane"/>
    <property type="evidence" value="ECO:0007669"/>
    <property type="project" value="UniProtKB-SubCell"/>
</dbReference>
<evidence type="ECO:0000256" key="8">
    <source>
        <dbReference type="SAM" id="Phobius"/>
    </source>
</evidence>
<proteinExistence type="predicted"/>
<feature type="transmembrane region" description="Helical" evidence="8">
    <location>
        <begin position="12"/>
        <end position="35"/>
    </location>
</feature>
<dbReference type="SUPFAM" id="SSF53649">
    <property type="entry name" value="Alkaline phosphatase-like"/>
    <property type="match status" value="1"/>
</dbReference>
<feature type="transmembrane region" description="Helical" evidence="8">
    <location>
        <begin position="78"/>
        <end position="101"/>
    </location>
</feature>
<reference evidence="11 12" key="1">
    <citation type="submission" date="2019-04" db="EMBL/GenBank/DDBJ databases">
        <title>Crenobacter sp. nov.</title>
        <authorList>
            <person name="Shi S."/>
        </authorList>
    </citation>
    <scope>NUCLEOTIDE SEQUENCE [LARGE SCALE GENOMIC DNA]</scope>
    <source>
        <strain evidence="11 12">GY 70310</strain>
    </source>
</reference>
<feature type="transmembrane region" description="Helical" evidence="8">
    <location>
        <begin position="121"/>
        <end position="146"/>
    </location>
</feature>
<keyword evidence="2" id="KW-1003">Cell membrane</keyword>
<dbReference type="InterPro" id="IPR058130">
    <property type="entry name" value="PEA_transf_C"/>
</dbReference>
<evidence type="ECO:0000256" key="7">
    <source>
        <dbReference type="ARBA" id="ARBA00023136"/>
    </source>
</evidence>
<keyword evidence="12" id="KW-1185">Reference proteome</keyword>
<dbReference type="AlphaFoldDB" id="A0A4T0V187"/>
<feature type="transmembrane region" description="Helical" evidence="8">
    <location>
        <begin position="41"/>
        <end position="66"/>
    </location>
</feature>
<dbReference type="GO" id="GO:0009244">
    <property type="term" value="P:lipopolysaccharide core region biosynthetic process"/>
    <property type="evidence" value="ECO:0007669"/>
    <property type="project" value="TreeGrafter"/>
</dbReference>
<evidence type="ECO:0000256" key="6">
    <source>
        <dbReference type="ARBA" id="ARBA00022989"/>
    </source>
</evidence>
<organism evidence="11 12">
    <name type="scientific">Crenobacter intestini</name>
    <dbReference type="NCBI Taxonomy" id="2563443"/>
    <lineage>
        <taxon>Bacteria</taxon>
        <taxon>Pseudomonadati</taxon>
        <taxon>Pseudomonadota</taxon>
        <taxon>Betaproteobacteria</taxon>
        <taxon>Neisseriales</taxon>
        <taxon>Neisseriaceae</taxon>
        <taxon>Crenobacter</taxon>
    </lineage>
</organism>
<evidence type="ECO:0000256" key="1">
    <source>
        <dbReference type="ARBA" id="ARBA00004429"/>
    </source>
</evidence>
<dbReference type="InterPro" id="IPR000917">
    <property type="entry name" value="Sulfatase_N"/>
</dbReference>
<keyword evidence="4 11" id="KW-0808">Transferase</keyword>
<dbReference type="GO" id="GO:0009245">
    <property type="term" value="P:lipid A biosynthetic process"/>
    <property type="evidence" value="ECO:0007669"/>
    <property type="project" value="TreeGrafter"/>
</dbReference>
<keyword evidence="3" id="KW-0997">Cell inner membrane</keyword>
<feature type="transmembrane region" description="Helical" evidence="8">
    <location>
        <begin position="158"/>
        <end position="176"/>
    </location>
</feature>
<evidence type="ECO:0000256" key="5">
    <source>
        <dbReference type="ARBA" id="ARBA00022692"/>
    </source>
</evidence>
<dbReference type="Pfam" id="PF00884">
    <property type="entry name" value="Sulfatase"/>
    <property type="match status" value="1"/>
</dbReference>
<dbReference type="CDD" id="cd16017">
    <property type="entry name" value="LptA"/>
    <property type="match status" value="1"/>
</dbReference>
<evidence type="ECO:0000313" key="11">
    <source>
        <dbReference type="EMBL" id="TIC85310.1"/>
    </source>
</evidence>
<dbReference type="Pfam" id="PF08019">
    <property type="entry name" value="EptA_B_N"/>
    <property type="match status" value="1"/>
</dbReference>
<dbReference type="InterPro" id="IPR017850">
    <property type="entry name" value="Alkaline_phosphatase_core_sf"/>
</dbReference>
<keyword evidence="6 8" id="KW-1133">Transmembrane helix</keyword>
<protein>
    <submittedName>
        <fullName evidence="11">Kdo(2)-lipid A phosphoethanolamine 7''-transferase</fullName>
        <ecNumber evidence="11">2.7.8.42</ecNumber>
    </submittedName>
</protein>
<sequence>MKLPAPALSESAVSLWLALYIGGLLNLDVFIRRLFGGEGAAALPGVALEAVSMVAISYLLLGILSLGGSMLWRAGATLMVLFSAAAAYYMTLFDVVIGYGVMASVLTTDIDLSRESVGADFLLWLLATALPVVVLLWRVALTSTFWHAVRCRRRRWPVLGRLSFALLAAVIPLKVIEARAEAGRSLHADLPSAAGVVAHSYLPVNWVAGLGMVAYNRVAEQRASERLFEPARRFTYLSEPALEDVTIVFVIGETARADHVGALGYGRETMRNMAREPNLVLFDGRACDTATKLSLRCMFVREGGAADDAGRTLREKNVFSTLKTLGFSAELFAMQSELWFYNSLNADNYLFREMIAAEKDNRGKPVDDMLLVPQLQRSLQAHPDGRHLVVLHTKGSHYQYSQRYPRAFARWSPECTDIDDSCSRAELINAYDNSLLYTDHFLKSVLDTLRGRKAVLFYTADHGESIDEGMHFHATPREVAPPEQFSVPMMVWMSDPYLAAAGGARLASLRELAKQPVPRRHEELFDSILGCAGFHSPDGGIVAANNWCRTGA</sequence>
<evidence type="ECO:0000256" key="4">
    <source>
        <dbReference type="ARBA" id="ARBA00022679"/>
    </source>
</evidence>
<feature type="domain" description="Phosphoethanolamine transferase N-terminal" evidence="10">
    <location>
        <begin position="54"/>
        <end position="151"/>
    </location>
</feature>
<feature type="domain" description="Sulfatase N-terminal" evidence="9">
    <location>
        <begin position="246"/>
        <end position="533"/>
    </location>
</feature>
<keyword evidence="5 8" id="KW-0812">Transmembrane</keyword>
<dbReference type="InterPro" id="IPR040423">
    <property type="entry name" value="PEA_transferase"/>
</dbReference>
<dbReference type="OrthoDB" id="9786870at2"/>
<dbReference type="GO" id="GO:0043838">
    <property type="term" value="F:phosphatidylethanolamine:Kdo2-lipid A phosphoethanolamine transferase activity"/>
    <property type="evidence" value="ECO:0007669"/>
    <property type="project" value="TreeGrafter"/>
</dbReference>
<comment type="caution">
    <text evidence="11">The sequence shown here is derived from an EMBL/GenBank/DDBJ whole genome shotgun (WGS) entry which is preliminary data.</text>
</comment>
<evidence type="ECO:0000256" key="3">
    <source>
        <dbReference type="ARBA" id="ARBA00022519"/>
    </source>
</evidence>
<evidence type="ECO:0000256" key="2">
    <source>
        <dbReference type="ARBA" id="ARBA00022475"/>
    </source>
</evidence>
<accession>A0A4T0V187</accession>
<dbReference type="EMBL" id="STGJ01000003">
    <property type="protein sequence ID" value="TIC85310.1"/>
    <property type="molecule type" value="Genomic_DNA"/>
</dbReference>
<comment type="subcellular location">
    <subcellularLocation>
        <location evidence="1">Cell inner membrane</location>
        <topology evidence="1">Multi-pass membrane protein</topology>
    </subcellularLocation>
</comment>
<dbReference type="Proteomes" id="UP000308891">
    <property type="component" value="Unassembled WGS sequence"/>
</dbReference>
<evidence type="ECO:0000313" key="12">
    <source>
        <dbReference type="Proteomes" id="UP000308891"/>
    </source>
</evidence>
<dbReference type="NCBIfam" id="NF008593">
    <property type="entry name" value="PRK11560.1"/>
    <property type="match status" value="1"/>
</dbReference>
<evidence type="ECO:0000259" key="9">
    <source>
        <dbReference type="Pfam" id="PF00884"/>
    </source>
</evidence>
<dbReference type="PANTHER" id="PTHR30443">
    <property type="entry name" value="INNER MEMBRANE PROTEIN"/>
    <property type="match status" value="1"/>
</dbReference>
<keyword evidence="7 8" id="KW-0472">Membrane</keyword>
<name>A0A4T0V187_9NEIS</name>
<dbReference type="EC" id="2.7.8.42" evidence="11"/>
<dbReference type="Gene3D" id="3.40.720.10">
    <property type="entry name" value="Alkaline Phosphatase, subunit A"/>
    <property type="match status" value="1"/>
</dbReference>
<dbReference type="PANTHER" id="PTHR30443:SF3">
    <property type="entry name" value="KDO(2)-LIPID A PHOSPHOETHANOLAMINE 7''-TRANSFERASE"/>
    <property type="match status" value="1"/>
</dbReference>
<gene>
    <name evidence="11" type="primary">eptB</name>
    <name evidence="11" type="ORF">E5K04_04825</name>
</gene>
<dbReference type="RefSeq" id="WP_136551759.1">
    <property type="nucleotide sequence ID" value="NZ_STGJ01000003.1"/>
</dbReference>